<organism evidence="1">
    <name type="scientific">Arion vulgaris</name>
    <dbReference type="NCBI Taxonomy" id="1028688"/>
    <lineage>
        <taxon>Eukaryota</taxon>
        <taxon>Metazoa</taxon>
        <taxon>Spiralia</taxon>
        <taxon>Lophotrochozoa</taxon>
        <taxon>Mollusca</taxon>
        <taxon>Gastropoda</taxon>
        <taxon>Heterobranchia</taxon>
        <taxon>Euthyneura</taxon>
        <taxon>Panpulmonata</taxon>
        <taxon>Eupulmonata</taxon>
        <taxon>Stylommatophora</taxon>
        <taxon>Helicina</taxon>
        <taxon>Arionoidea</taxon>
        <taxon>Arionidae</taxon>
        <taxon>Arion</taxon>
    </lineage>
</organism>
<gene>
    <name evidence="1" type="primary">ORF52219</name>
</gene>
<sequence>LNFDAEQRYTEEIRKLQSDIEENSYKRAFLASQQVVKEKQAAEEEFAGLLEDVEHSALLQSQLQDSVLVLITQSQK</sequence>
<evidence type="ECO:0000313" key="1">
    <source>
        <dbReference type="EMBL" id="CEK64583.1"/>
    </source>
</evidence>
<feature type="non-terminal residue" evidence="1">
    <location>
        <position position="76"/>
    </location>
</feature>
<proteinExistence type="predicted"/>
<protein>
    <submittedName>
        <fullName evidence="1">Uncharacterized protein</fullName>
    </submittedName>
</protein>
<dbReference type="AlphaFoldDB" id="A0A0B6Z7U1"/>
<feature type="non-terminal residue" evidence="1">
    <location>
        <position position="1"/>
    </location>
</feature>
<dbReference type="EMBL" id="HACG01017718">
    <property type="protein sequence ID" value="CEK64583.1"/>
    <property type="molecule type" value="Transcribed_RNA"/>
</dbReference>
<accession>A0A0B6Z7U1</accession>
<name>A0A0B6Z7U1_9EUPU</name>
<reference evidence="1" key="1">
    <citation type="submission" date="2014-12" db="EMBL/GenBank/DDBJ databases">
        <title>Insight into the proteome of Arion vulgaris.</title>
        <authorList>
            <person name="Aradska J."/>
            <person name="Bulat T."/>
            <person name="Smidak R."/>
            <person name="Sarate P."/>
            <person name="Gangsoo J."/>
            <person name="Sialana F."/>
            <person name="Bilban M."/>
            <person name="Lubec G."/>
        </authorList>
    </citation>
    <scope>NUCLEOTIDE SEQUENCE</scope>
    <source>
        <tissue evidence="1">Skin</tissue>
    </source>
</reference>